<dbReference type="Proteomes" id="UP001500603">
    <property type="component" value="Unassembled WGS sequence"/>
</dbReference>
<dbReference type="SUPFAM" id="SSF102588">
    <property type="entry name" value="LmbE-like"/>
    <property type="match status" value="1"/>
</dbReference>
<keyword evidence="4" id="KW-1185">Reference proteome</keyword>
<dbReference type="EMBL" id="BAABJM010000010">
    <property type="protein sequence ID" value="GAA5069633.1"/>
    <property type="molecule type" value="Genomic_DNA"/>
</dbReference>
<evidence type="ECO:0000313" key="4">
    <source>
        <dbReference type="Proteomes" id="UP001500603"/>
    </source>
</evidence>
<dbReference type="InterPro" id="IPR003737">
    <property type="entry name" value="GlcNAc_PI_deacetylase-related"/>
</dbReference>
<keyword evidence="1" id="KW-0862">Zinc</keyword>
<comment type="caution">
    <text evidence="3">The sequence shown here is derived from an EMBL/GenBank/DDBJ whole genome shotgun (WGS) entry which is preliminary data.</text>
</comment>
<dbReference type="PANTHER" id="PTHR12993">
    <property type="entry name" value="N-ACETYLGLUCOSAMINYL-PHOSPHATIDYLINOSITOL DE-N-ACETYLASE-RELATED"/>
    <property type="match status" value="1"/>
</dbReference>
<gene>
    <name evidence="3" type="ORF">GCM10023318_61160</name>
</gene>
<dbReference type="RefSeq" id="WP_345499909.1">
    <property type="nucleotide sequence ID" value="NZ_BAABJM010000010.1"/>
</dbReference>
<evidence type="ECO:0000256" key="2">
    <source>
        <dbReference type="SAM" id="MobiDB-lite"/>
    </source>
</evidence>
<feature type="region of interest" description="Disordered" evidence="2">
    <location>
        <begin position="250"/>
        <end position="272"/>
    </location>
</feature>
<organism evidence="3 4">
    <name type="scientific">Nocardia callitridis</name>
    <dbReference type="NCBI Taxonomy" id="648753"/>
    <lineage>
        <taxon>Bacteria</taxon>
        <taxon>Bacillati</taxon>
        <taxon>Actinomycetota</taxon>
        <taxon>Actinomycetes</taxon>
        <taxon>Mycobacteriales</taxon>
        <taxon>Nocardiaceae</taxon>
        <taxon>Nocardia</taxon>
    </lineage>
</organism>
<evidence type="ECO:0000313" key="3">
    <source>
        <dbReference type="EMBL" id="GAA5069633.1"/>
    </source>
</evidence>
<dbReference type="InterPro" id="IPR024078">
    <property type="entry name" value="LmbE-like_dom_sf"/>
</dbReference>
<dbReference type="Gene3D" id="3.40.50.10320">
    <property type="entry name" value="LmbE-like"/>
    <property type="match status" value="1"/>
</dbReference>
<dbReference type="Pfam" id="PF02585">
    <property type="entry name" value="PIG-L"/>
    <property type="match status" value="1"/>
</dbReference>
<name>A0ABP9L241_9NOCA</name>
<accession>A0ABP9L241</accession>
<protein>
    <submittedName>
        <fullName evidence="3">PIG-L family deacetylase</fullName>
    </submittedName>
</protein>
<dbReference type="PANTHER" id="PTHR12993:SF11">
    <property type="entry name" value="N-ACETYLGLUCOSAMINYL-PHOSPHATIDYLINOSITOL DE-N-ACETYLASE"/>
    <property type="match status" value="1"/>
</dbReference>
<sequence>MATVVAFHAHPDDETLLTGGTLAKLAADGHRTVIVVATDGLIGSAAGVPPVRLDELDVSAAALGVARVVYLGYADSGDGPVLLADPPDRSRFVRVDIEEAAQRLAAILREERPEILLSYDRNGGYGHRDHVRVHEVGKRAAEIADVPRVLDATMPRHGVKRIGELIQRFRLPLRFDAAQIDAVYTARPEITHRIEVGRFARQRRVALAAHHSMIQGSTRFAVIARTLLGIPTPLLTRVLRWEWYAEEGADPVSSAPSADLFAPAPRSGRSVR</sequence>
<reference evidence="4" key="1">
    <citation type="journal article" date="2019" name="Int. J. Syst. Evol. Microbiol.">
        <title>The Global Catalogue of Microorganisms (GCM) 10K type strain sequencing project: providing services to taxonomists for standard genome sequencing and annotation.</title>
        <authorList>
            <consortium name="The Broad Institute Genomics Platform"/>
            <consortium name="The Broad Institute Genome Sequencing Center for Infectious Disease"/>
            <person name="Wu L."/>
            <person name="Ma J."/>
        </authorList>
    </citation>
    <scope>NUCLEOTIDE SEQUENCE [LARGE SCALE GENOMIC DNA]</scope>
    <source>
        <strain evidence="4">JCM 18298</strain>
    </source>
</reference>
<proteinExistence type="predicted"/>
<evidence type="ECO:0000256" key="1">
    <source>
        <dbReference type="ARBA" id="ARBA00022833"/>
    </source>
</evidence>